<feature type="compositionally biased region" description="Basic residues" evidence="1">
    <location>
        <begin position="272"/>
        <end position="281"/>
    </location>
</feature>
<proteinExistence type="predicted"/>
<dbReference type="EMBL" id="KN840615">
    <property type="protein sequence ID" value="KIP03453.1"/>
    <property type="molecule type" value="Genomic_DNA"/>
</dbReference>
<feature type="region of interest" description="Disordered" evidence="1">
    <location>
        <begin position="119"/>
        <end position="221"/>
    </location>
</feature>
<feature type="compositionally biased region" description="Basic and acidic residues" evidence="1">
    <location>
        <begin position="1"/>
        <end position="17"/>
    </location>
</feature>
<dbReference type="AlphaFoldDB" id="A0A0C3PDP6"/>
<protein>
    <submittedName>
        <fullName evidence="2">Uncharacterized protein</fullName>
    </submittedName>
</protein>
<organism evidence="2 3">
    <name type="scientific">Phlebiopsis gigantea (strain 11061_1 CR5-6)</name>
    <name type="common">White-rot fungus</name>
    <name type="synonym">Peniophora gigantea</name>
    <dbReference type="NCBI Taxonomy" id="745531"/>
    <lineage>
        <taxon>Eukaryota</taxon>
        <taxon>Fungi</taxon>
        <taxon>Dikarya</taxon>
        <taxon>Basidiomycota</taxon>
        <taxon>Agaricomycotina</taxon>
        <taxon>Agaricomycetes</taxon>
        <taxon>Polyporales</taxon>
        <taxon>Phanerochaetaceae</taxon>
        <taxon>Phlebiopsis</taxon>
    </lineage>
</organism>
<dbReference type="Proteomes" id="UP000053257">
    <property type="component" value="Unassembled WGS sequence"/>
</dbReference>
<gene>
    <name evidence="2" type="ORF">PHLGIDRAFT_121570</name>
</gene>
<keyword evidence="3" id="KW-1185">Reference proteome</keyword>
<evidence type="ECO:0000313" key="2">
    <source>
        <dbReference type="EMBL" id="KIP03453.1"/>
    </source>
</evidence>
<dbReference type="HOGENOM" id="CLU_995893_0_0_1"/>
<name>A0A0C3PDP6_PHLG1</name>
<evidence type="ECO:0000313" key="3">
    <source>
        <dbReference type="Proteomes" id="UP000053257"/>
    </source>
</evidence>
<reference evidence="2 3" key="1">
    <citation type="journal article" date="2014" name="PLoS Genet.">
        <title>Analysis of the Phlebiopsis gigantea genome, transcriptome and secretome provides insight into its pioneer colonization strategies of wood.</title>
        <authorList>
            <person name="Hori C."/>
            <person name="Ishida T."/>
            <person name="Igarashi K."/>
            <person name="Samejima M."/>
            <person name="Suzuki H."/>
            <person name="Master E."/>
            <person name="Ferreira P."/>
            <person name="Ruiz-Duenas F.J."/>
            <person name="Held B."/>
            <person name="Canessa P."/>
            <person name="Larrondo L.F."/>
            <person name="Schmoll M."/>
            <person name="Druzhinina I.S."/>
            <person name="Kubicek C.P."/>
            <person name="Gaskell J.A."/>
            <person name="Kersten P."/>
            <person name="St John F."/>
            <person name="Glasner J."/>
            <person name="Sabat G."/>
            <person name="Splinter BonDurant S."/>
            <person name="Syed K."/>
            <person name="Yadav J."/>
            <person name="Mgbeahuruike A.C."/>
            <person name="Kovalchuk A."/>
            <person name="Asiegbu F.O."/>
            <person name="Lackner G."/>
            <person name="Hoffmeister D."/>
            <person name="Rencoret J."/>
            <person name="Gutierrez A."/>
            <person name="Sun H."/>
            <person name="Lindquist E."/>
            <person name="Barry K."/>
            <person name="Riley R."/>
            <person name="Grigoriev I.V."/>
            <person name="Henrissat B."/>
            <person name="Kues U."/>
            <person name="Berka R.M."/>
            <person name="Martinez A.T."/>
            <person name="Covert S.F."/>
            <person name="Blanchette R.A."/>
            <person name="Cullen D."/>
        </authorList>
    </citation>
    <scope>NUCLEOTIDE SEQUENCE [LARGE SCALE GENOMIC DNA]</scope>
    <source>
        <strain evidence="2 3">11061_1 CR5-6</strain>
    </source>
</reference>
<feature type="compositionally biased region" description="Low complexity" evidence="1">
    <location>
        <begin position="164"/>
        <end position="175"/>
    </location>
</feature>
<feature type="compositionally biased region" description="Pro residues" evidence="1">
    <location>
        <begin position="200"/>
        <end position="214"/>
    </location>
</feature>
<feature type="compositionally biased region" description="Basic residues" evidence="1">
    <location>
        <begin position="187"/>
        <end position="196"/>
    </location>
</feature>
<accession>A0A0C3PDP6</accession>
<feature type="compositionally biased region" description="Low complexity" evidence="1">
    <location>
        <begin position="49"/>
        <end position="64"/>
    </location>
</feature>
<feature type="region of interest" description="Disordered" evidence="1">
    <location>
        <begin position="49"/>
        <end position="98"/>
    </location>
</feature>
<feature type="non-terminal residue" evidence="2">
    <location>
        <position position="281"/>
    </location>
</feature>
<evidence type="ECO:0000256" key="1">
    <source>
        <dbReference type="SAM" id="MobiDB-lite"/>
    </source>
</evidence>
<feature type="region of interest" description="Disordered" evidence="1">
    <location>
        <begin position="238"/>
        <end position="281"/>
    </location>
</feature>
<feature type="region of interest" description="Disordered" evidence="1">
    <location>
        <begin position="1"/>
        <end position="31"/>
    </location>
</feature>
<sequence length="281" mass="31124">MHPRTRDPSRASLDRRGVAYPHASSPHHAISYTATPPRTIWYTDRYSSSLSASTPLSSPTTASSSPPPSTSPLAHGSHRTRAAAIDIKGRDSSPWPYARELPWPAGRYAYVKTQEQLYESDGDDMASSSQPPSPTFPTHRRYAQPQPLYSRPVQQRSTHHRTFSSSSSSYSSATSPALDHPVPRPQPHPHAHHVPHQPRQQPPRAPAKPRPSPAPAAFAPRYDALPYYYRPRRADEQLPLSLHDLTDDDASPRKPPAAAVEDAEDALPKLVSPRRRVSFST</sequence>